<dbReference type="AlphaFoldDB" id="A0AA36DS39"/>
<dbReference type="GO" id="GO:0007097">
    <property type="term" value="P:nuclear migration"/>
    <property type="evidence" value="ECO:0007669"/>
    <property type="project" value="TreeGrafter"/>
</dbReference>
<evidence type="ECO:0000256" key="2">
    <source>
        <dbReference type="ARBA" id="ARBA00023054"/>
    </source>
</evidence>
<dbReference type="GO" id="GO:0005652">
    <property type="term" value="C:nuclear lamina"/>
    <property type="evidence" value="ECO:0007669"/>
    <property type="project" value="TreeGrafter"/>
</dbReference>
<proteinExistence type="predicted"/>
<comment type="caution">
    <text evidence="5">The sequence shown here is derived from an EMBL/GenBank/DDBJ whole genome shotgun (WGS) entry which is preliminary data.</text>
</comment>
<dbReference type="GO" id="GO:0031507">
    <property type="term" value="P:heterochromatin formation"/>
    <property type="evidence" value="ECO:0007669"/>
    <property type="project" value="TreeGrafter"/>
</dbReference>
<dbReference type="Pfam" id="PF00038">
    <property type="entry name" value="Filament"/>
    <property type="match status" value="1"/>
</dbReference>
<reference evidence="5" key="1">
    <citation type="submission" date="2023-07" db="EMBL/GenBank/DDBJ databases">
        <authorList>
            <consortium name="CYATHOMIX"/>
        </authorList>
    </citation>
    <scope>NUCLEOTIDE SEQUENCE</scope>
    <source>
        <strain evidence="5">N/A</strain>
    </source>
</reference>
<evidence type="ECO:0000259" key="4">
    <source>
        <dbReference type="PROSITE" id="PS51841"/>
    </source>
</evidence>
<dbReference type="InterPro" id="IPR036415">
    <property type="entry name" value="Lamin_tail_dom_sf"/>
</dbReference>
<dbReference type="SUPFAM" id="SSF74853">
    <property type="entry name" value="Lamin A/C globular tail domain"/>
    <property type="match status" value="1"/>
</dbReference>
<feature type="domain" description="LTD" evidence="4">
    <location>
        <begin position="411"/>
        <end position="529"/>
    </location>
</feature>
<keyword evidence="6" id="KW-1185">Reference proteome</keyword>
<evidence type="ECO:0000313" key="6">
    <source>
        <dbReference type="Proteomes" id="UP001176961"/>
    </source>
</evidence>
<dbReference type="Proteomes" id="UP001176961">
    <property type="component" value="Unassembled WGS sequence"/>
</dbReference>
<dbReference type="EMBL" id="CATQJL010000001">
    <property type="protein sequence ID" value="CAJ0591077.1"/>
    <property type="molecule type" value="Genomic_DNA"/>
</dbReference>
<gene>
    <name evidence="5" type="ORF">CYNAS_LOCUS3060</name>
</gene>
<feature type="coiled-coil region" evidence="3">
    <location>
        <begin position="125"/>
        <end position="194"/>
    </location>
</feature>
<dbReference type="PANTHER" id="PTHR45721:SF12">
    <property type="entry name" value="INTERMEDIATE FILAMENT PROTEIN IFA-1"/>
    <property type="match status" value="1"/>
</dbReference>
<evidence type="ECO:0000313" key="5">
    <source>
        <dbReference type="EMBL" id="CAJ0591077.1"/>
    </source>
</evidence>
<dbReference type="GO" id="GO:0005882">
    <property type="term" value="C:intermediate filament"/>
    <property type="evidence" value="ECO:0007669"/>
    <property type="project" value="UniProtKB-KW"/>
</dbReference>
<dbReference type="GO" id="GO:0005200">
    <property type="term" value="F:structural constituent of cytoskeleton"/>
    <property type="evidence" value="ECO:0007669"/>
    <property type="project" value="TreeGrafter"/>
</dbReference>
<dbReference type="PROSITE" id="PS51841">
    <property type="entry name" value="LTD"/>
    <property type="match status" value="1"/>
</dbReference>
<evidence type="ECO:0000256" key="1">
    <source>
        <dbReference type="ARBA" id="ARBA00022754"/>
    </source>
</evidence>
<dbReference type="InterPro" id="IPR039008">
    <property type="entry name" value="IF_rod_dom"/>
</dbReference>
<keyword evidence="1" id="KW-0403">Intermediate filament</keyword>
<evidence type="ECO:0000256" key="3">
    <source>
        <dbReference type="SAM" id="Coils"/>
    </source>
</evidence>
<name>A0AA36DS39_CYLNA</name>
<protein>
    <recommendedName>
        <fullName evidence="4">LTD domain-containing protein</fullName>
    </recommendedName>
</protein>
<dbReference type="Gene3D" id="2.60.40.1260">
    <property type="entry name" value="Lamin Tail domain"/>
    <property type="match status" value="1"/>
</dbReference>
<dbReference type="GO" id="GO:0051664">
    <property type="term" value="P:nuclear pore localization"/>
    <property type="evidence" value="ECO:0007669"/>
    <property type="project" value="TreeGrafter"/>
</dbReference>
<dbReference type="InterPro" id="IPR001322">
    <property type="entry name" value="Lamin_tail_dom"/>
</dbReference>
<dbReference type="PANTHER" id="PTHR45721">
    <property type="entry name" value="LAMIN DM0-RELATED"/>
    <property type="match status" value="1"/>
</dbReference>
<organism evidence="5 6">
    <name type="scientific">Cylicocyclus nassatus</name>
    <name type="common">Nematode worm</name>
    <dbReference type="NCBI Taxonomy" id="53992"/>
    <lineage>
        <taxon>Eukaryota</taxon>
        <taxon>Metazoa</taxon>
        <taxon>Ecdysozoa</taxon>
        <taxon>Nematoda</taxon>
        <taxon>Chromadorea</taxon>
        <taxon>Rhabditida</taxon>
        <taxon>Rhabditina</taxon>
        <taxon>Rhabditomorpha</taxon>
        <taxon>Strongyloidea</taxon>
        <taxon>Strongylidae</taxon>
        <taxon>Cylicocyclus</taxon>
    </lineage>
</organism>
<feature type="coiled-coil region" evidence="3">
    <location>
        <begin position="272"/>
        <end position="320"/>
    </location>
</feature>
<dbReference type="GO" id="GO:0006998">
    <property type="term" value="P:nuclear envelope organization"/>
    <property type="evidence" value="ECO:0007669"/>
    <property type="project" value="TreeGrafter"/>
</dbReference>
<sequence length="529" mass="62551">MTHDFPSGRSRFGDVNAFYPAEKAEFQELNGRLEQYIFLVKGLERENAQLVNELRNLHETWGQRNNEYKSSFSKDLLAHRDESLLALKNNAEQAIRARRIHANIDLTRRRIENVQLAEQGDRARCSELRALISKAEADLEIQRREGSRLMNERSQLTAQNETLYEDYGKLWDEIDRIRLELAEYQAREQRLIAEKEFLLKVQEREVYEVNNLLAESSFDARKFFENDIALAIRDIKVEYEASQNMIRSNVTTHYNKKLDEIRKMAEKTSDESKFRKEQIAKMENMIDELRKKFRPLEDRNHMLENEYRQLQNSIRNDEDRYRAEIQHRNDEYRNAIVMYQRLLMEQGSMSEVTLLELEIYRKMIDCEEKRLKGRDYVKVEGYTKTDDYRVTEPYSHANTKTDDYRVTELYSHATKHRNYSGDIRIRDCDEHGGFIIVENAGLNDQRLGGFRLSRVINGRERSFIFPARFVLSAGETVQVSAQGYVPDRIECTYHLIYDRDTTWGTNGTFVTHLYNTQGTEVANFEVQTK</sequence>
<dbReference type="Pfam" id="PF00932">
    <property type="entry name" value="LTD"/>
    <property type="match status" value="1"/>
</dbReference>
<dbReference type="GO" id="GO:0090435">
    <property type="term" value="P:protein localization to nuclear envelope"/>
    <property type="evidence" value="ECO:0007669"/>
    <property type="project" value="TreeGrafter"/>
</dbReference>
<accession>A0AA36DS39</accession>
<feature type="coiled-coil region" evidence="3">
    <location>
        <begin position="33"/>
        <end position="60"/>
    </location>
</feature>
<keyword evidence="2 3" id="KW-0175">Coiled coil</keyword>